<reference evidence="1 2" key="1">
    <citation type="submission" date="2016-04" db="EMBL/GenBank/DDBJ databases">
        <title>Comparative Genomics and Epigenetics of Sporosarcina ureae.</title>
        <authorList>
            <person name="Oliver A.S."/>
            <person name="Cooper K.K."/>
        </authorList>
    </citation>
    <scope>NUCLEOTIDE SEQUENCE [LARGE SCALE GENOMIC DNA]</scope>
    <source>
        <strain evidence="1 2">S204</strain>
    </source>
</reference>
<organism evidence="1 2">
    <name type="scientific">Sporosarcina ureae</name>
    <dbReference type="NCBI Taxonomy" id="1571"/>
    <lineage>
        <taxon>Bacteria</taxon>
        <taxon>Bacillati</taxon>
        <taxon>Bacillota</taxon>
        <taxon>Bacilli</taxon>
        <taxon>Bacillales</taxon>
        <taxon>Caryophanaceae</taxon>
        <taxon>Sporosarcina</taxon>
    </lineage>
</organism>
<dbReference type="Proteomes" id="UP000192486">
    <property type="component" value="Chromosome"/>
</dbReference>
<evidence type="ECO:0000313" key="1">
    <source>
        <dbReference type="EMBL" id="ARF14328.1"/>
    </source>
</evidence>
<dbReference type="EMBL" id="CP015108">
    <property type="protein sequence ID" value="ARF14328.1"/>
    <property type="molecule type" value="Genomic_DNA"/>
</dbReference>
<evidence type="ECO:0000313" key="2">
    <source>
        <dbReference type="Proteomes" id="UP000192486"/>
    </source>
</evidence>
<gene>
    <name evidence="1" type="ORF">SporoS204_09345</name>
</gene>
<protein>
    <submittedName>
        <fullName evidence="1">Uncharacterized protein</fullName>
    </submittedName>
</protein>
<proteinExistence type="predicted"/>
<keyword evidence="2" id="KW-1185">Reference proteome</keyword>
<dbReference type="RefSeq" id="WP_029054349.1">
    <property type="nucleotide sequence ID" value="NZ_CP015108.1"/>
</dbReference>
<name>A0ABN4YQP2_SPOUR</name>
<accession>A0ABN4YQP2</accession>
<sequence>MNLQSFSGVVMVINDFYTGQNKDAGCYVLMTVDNGRGNVVNFVVEPTTYFVNHVKVHVGDRVTGFYDADAATPMIYPPQFRAVVMSKDSRRENVKVDYFNRRLQSSDGTLQLNLSPQTEILSTNGQYFTGNITERNLIVLYGATTKSIPPQTTPHKIIVICS</sequence>